<dbReference type="EMBL" id="JABEZZ010000004">
    <property type="protein sequence ID" value="MBA0583958.1"/>
    <property type="molecule type" value="Genomic_DNA"/>
</dbReference>
<feature type="region of interest" description="Disordered" evidence="1">
    <location>
        <begin position="1"/>
        <end position="36"/>
    </location>
</feature>
<sequence length="36" mass="4145">MLPPVEKAMPCRPKKNRRKVKNEPKKRSLDNSVGLV</sequence>
<dbReference type="Proteomes" id="UP000593578">
    <property type="component" value="Unassembled WGS sequence"/>
</dbReference>
<comment type="caution">
    <text evidence="2">The sequence shown here is derived from an EMBL/GenBank/DDBJ whole genome shotgun (WGS) entry which is preliminary data.</text>
</comment>
<protein>
    <submittedName>
        <fullName evidence="2">Uncharacterized protein</fullName>
    </submittedName>
</protein>
<proteinExistence type="predicted"/>
<evidence type="ECO:0000256" key="1">
    <source>
        <dbReference type="SAM" id="MobiDB-lite"/>
    </source>
</evidence>
<reference evidence="2 3" key="1">
    <citation type="journal article" date="2019" name="Genome Biol. Evol.">
        <title>Insights into the evolution of the New World diploid cottons (Gossypium, subgenus Houzingenia) based on genome sequencing.</title>
        <authorList>
            <person name="Grover C.E."/>
            <person name="Arick M.A. 2nd"/>
            <person name="Thrash A."/>
            <person name="Conover J.L."/>
            <person name="Sanders W.S."/>
            <person name="Peterson D.G."/>
            <person name="Frelichowski J.E."/>
            <person name="Scheffler J.A."/>
            <person name="Scheffler B.E."/>
            <person name="Wendel J.F."/>
        </authorList>
    </citation>
    <scope>NUCLEOTIDE SEQUENCE [LARGE SCALE GENOMIC DNA]</scope>
    <source>
        <strain evidence="2">8</strain>
        <tissue evidence="2">Leaf</tissue>
    </source>
</reference>
<gene>
    <name evidence="2" type="ORF">Gorai_014794</name>
</gene>
<name>A0A7J8P491_GOSRA</name>
<dbReference type="AlphaFoldDB" id="A0A7J8P491"/>
<organism evidence="2 3">
    <name type="scientific">Gossypium raimondii</name>
    <name type="common">Peruvian cotton</name>
    <name type="synonym">Gossypium klotzschianum subsp. raimondii</name>
    <dbReference type="NCBI Taxonomy" id="29730"/>
    <lineage>
        <taxon>Eukaryota</taxon>
        <taxon>Viridiplantae</taxon>
        <taxon>Streptophyta</taxon>
        <taxon>Embryophyta</taxon>
        <taxon>Tracheophyta</taxon>
        <taxon>Spermatophyta</taxon>
        <taxon>Magnoliopsida</taxon>
        <taxon>eudicotyledons</taxon>
        <taxon>Gunneridae</taxon>
        <taxon>Pentapetalae</taxon>
        <taxon>rosids</taxon>
        <taxon>malvids</taxon>
        <taxon>Malvales</taxon>
        <taxon>Malvaceae</taxon>
        <taxon>Malvoideae</taxon>
        <taxon>Gossypium</taxon>
    </lineage>
</organism>
<evidence type="ECO:0000313" key="2">
    <source>
        <dbReference type="EMBL" id="MBA0583958.1"/>
    </source>
</evidence>
<evidence type="ECO:0000313" key="3">
    <source>
        <dbReference type="Proteomes" id="UP000593578"/>
    </source>
</evidence>
<accession>A0A7J8P491</accession>